<dbReference type="Proteomes" id="UP000186026">
    <property type="component" value="Unassembled WGS sequence"/>
</dbReference>
<sequence>MADETNEIHLDLSGFQNLTGLTLDHRVKKFKPYGPTQIPSPPRLLIHFYEFLHAQADKKTEIHNLLIPFFINLDILYHL</sequence>
<accession>A0A1N7JYS1</accession>
<dbReference type="RefSeq" id="WP_076497898.1">
    <property type="nucleotide sequence ID" value="NZ_FTOP01000001.1"/>
</dbReference>
<protein>
    <submittedName>
        <fullName evidence="1">Uncharacterized protein</fullName>
    </submittedName>
</protein>
<evidence type="ECO:0000313" key="1">
    <source>
        <dbReference type="EMBL" id="SIS54485.1"/>
    </source>
</evidence>
<gene>
    <name evidence="1" type="ORF">SAMN05421761_101330</name>
</gene>
<reference evidence="2" key="1">
    <citation type="submission" date="2017-01" db="EMBL/GenBank/DDBJ databases">
        <authorList>
            <person name="Varghese N."/>
            <person name="Submissions S."/>
        </authorList>
    </citation>
    <scope>NUCLEOTIDE SEQUENCE [LARGE SCALE GENOMIC DNA]</scope>
    <source>
        <strain evidence="2">DSM 46698</strain>
    </source>
</reference>
<name>A0A1N7JYS1_9BACT</name>
<keyword evidence="2" id="KW-1185">Reference proteome</keyword>
<dbReference type="EMBL" id="FTOP01000001">
    <property type="protein sequence ID" value="SIS54485.1"/>
    <property type="molecule type" value="Genomic_DNA"/>
</dbReference>
<organism evidence="1 2">
    <name type="scientific">Belliella pelovolcani</name>
    <dbReference type="NCBI Taxonomy" id="529505"/>
    <lineage>
        <taxon>Bacteria</taxon>
        <taxon>Pseudomonadati</taxon>
        <taxon>Bacteroidota</taxon>
        <taxon>Cytophagia</taxon>
        <taxon>Cytophagales</taxon>
        <taxon>Cyclobacteriaceae</taxon>
        <taxon>Belliella</taxon>
    </lineage>
</organism>
<evidence type="ECO:0000313" key="2">
    <source>
        <dbReference type="Proteomes" id="UP000186026"/>
    </source>
</evidence>
<dbReference type="AlphaFoldDB" id="A0A1N7JYS1"/>
<proteinExistence type="predicted"/>